<protein>
    <recommendedName>
        <fullName evidence="5">FAD/NAD(P)-binding domain-containing protein</fullName>
    </recommendedName>
</protein>
<organism evidence="6 7">
    <name type="scientific">Asterophora parasitica</name>
    <dbReference type="NCBI Taxonomy" id="117018"/>
    <lineage>
        <taxon>Eukaryota</taxon>
        <taxon>Fungi</taxon>
        <taxon>Dikarya</taxon>
        <taxon>Basidiomycota</taxon>
        <taxon>Agaricomycotina</taxon>
        <taxon>Agaricomycetes</taxon>
        <taxon>Agaricomycetidae</taxon>
        <taxon>Agaricales</taxon>
        <taxon>Tricholomatineae</taxon>
        <taxon>Lyophyllaceae</taxon>
        <taxon>Asterophora</taxon>
    </lineage>
</organism>
<dbReference type="EMBL" id="JABCKV010000089">
    <property type="protein sequence ID" value="KAG5643925.1"/>
    <property type="molecule type" value="Genomic_DNA"/>
</dbReference>
<gene>
    <name evidence="6" type="ORF">DXG03_009333</name>
</gene>
<comment type="caution">
    <text evidence="6">The sequence shown here is derived from an EMBL/GenBank/DDBJ whole genome shotgun (WGS) entry which is preliminary data.</text>
</comment>
<dbReference type="Proteomes" id="UP000775547">
    <property type="component" value="Unassembled WGS sequence"/>
</dbReference>
<dbReference type="PRINTS" id="PR00368">
    <property type="entry name" value="FADPNR"/>
</dbReference>
<evidence type="ECO:0000313" key="6">
    <source>
        <dbReference type="EMBL" id="KAG5643925.1"/>
    </source>
</evidence>
<keyword evidence="4" id="KW-0560">Oxidoreductase</keyword>
<keyword evidence="7" id="KW-1185">Reference proteome</keyword>
<keyword evidence="3" id="KW-0274">FAD</keyword>
<proteinExistence type="inferred from homology"/>
<sequence>MSKKNIVIVGGGAAGVGAAKALSKSLDSSKYQLILINPLPYRVWLVATLRLVVTKDEALKKDILLPYDKIFAKGKGKFVEGTVASIDATKDASSVTLESGEKIDYHALVLAQGAKWVGPPAFPGTTTGVDEHINTLNTQLTNAKNIVLVGGGAIGIELAGEIKDQWPNKKVTIVHGDKLLLNAAYPDKARKYAAENVRARGVELVLDDYVDFAETAVVEGVTTRSGKKLSADLVIQTRGPRANTDFVAASLGEDTLSKTGLIRVRPTLQLIGHDNIFAGGDVIDWNEQKQSAKAAVHGALVGANVQALLNNGTLKPYKGSFEAIIITNGKASGSLTDSICLLTST</sequence>
<dbReference type="Gene3D" id="3.50.50.100">
    <property type="match status" value="1"/>
</dbReference>
<dbReference type="GO" id="GO:0005737">
    <property type="term" value="C:cytoplasm"/>
    <property type="evidence" value="ECO:0007669"/>
    <property type="project" value="TreeGrafter"/>
</dbReference>
<evidence type="ECO:0000256" key="1">
    <source>
        <dbReference type="ARBA" id="ARBA00006442"/>
    </source>
</evidence>
<feature type="domain" description="FAD/NAD(P)-binding" evidence="5">
    <location>
        <begin position="5"/>
        <end position="296"/>
    </location>
</feature>
<keyword evidence="2" id="KW-0285">Flavoprotein</keyword>
<reference evidence="6" key="1">
    <citation type="submission" date="2020-07" db="EMBL/GenBank/DDBJ databases">
        <authorList>
            <person name="Nieuwenhuis M."/>
            <person name="Van De Peppel L.J.J."/>
        </authorList>
    </citation>
    <scope>NUCLEOTIDE SEQUENCE</scope>
    <source>
        <strain evidence="6">AP01</strain>
        <tissue evidence="6">Mycelium</tissue>
    </source>
</reference>
<evidence type="ECO:0000256" key="3">
    <source>
        <dbReference type="ARBA" id="ARBA00022827"/>
    </source>
</evidence>
<dbReference type="PANTHER" id="PTHR43735:SF3">
    <property type="entry name" value="FERROPTOSIS SUPPRESSOR PROTEIN 1"/>
    <property type="match status" value="1"/>
</dbReference>
<accession>A0A9P7G6Y0</accession>
<dbReference type="Pfam" id="PF07992">
    <property type="entry name" value="Pyr_redox_2"/>
    <property type="match status" value="1"/>
</dbReference>
<dbReference type="GO" id="GO:0050660">
    <property type="term" value="F:flavin adenine dinucleotide binding"/>
    <property type="evidence" value="ECO:0007669"/>
    <property type="project" value="TreeGrafter"/>
</dbReference>
<dbReference type="PANTHER" id="PTHR43735">
    <property type="entry name" value="APOPTOSIS-INDUCING FACTOR 1"/>
    <property type="match status" value="1"/>
</dbReference>
<dbReference type="InterPro" id="IPR023753">
    <property type="entry name" value="FAD/NAD-binding_dom"/>
</dbReference>
<dbReference type="AlphaFoldDB" id="A0A9P7G6Y0"/>
<dbReference type="PRINTS" id="PR00411">
    <property type="entry name" value="PNDRDTASEI"/>
</dbReference>
<dbReference type="GO" id="GO:0004174">
    <property type="term" value="F:electron-transferring-flavoprotein dehydrogenase activity"/>
    <property type="evidence" value="ECO:0007669"/>
    <property type="project" value="TreeGrafter"/>
</dbReference>
<reference evidence="6" key="2">
    <citation type="submission" date="2021-10" db="EMBL/GenBank/DDBJ databases">
        <title>Phylogenomics reveals ancestral predisposition of the termite-cultivated fungus Termitomyces towards a domesticated lifestyle.</title>
        <authorList>
            <person name="Auxier B."/>
            <person name="Grum-Grzhimaylo A."/>
            <person name="Cardenas M.E."/>
            <person name="Lodge J.D."/>
            <person name="Laessoe T."/>
            <person name="Pedersen O."/>
            <person name="Smith M.E."/>
            <person name="Kuyper T.W."/>
            <person name="Franco-Molano E.A."/>
            <person name="Baroni T.J."/>
            <person name="Aanen D.K."/>
        </authorList>
    </citation>
    <scope>NUCLEOTIDE SEQUENCE</scope>
    <source>
        <strain evidence="6">AP01</strain>
        <tissue evidence="6">Mycelium</tissue>
    </source>
</reference>
<dbReference type="InterPro" id="IPR036188">
    <property type="entry name" value="FAD/NAD-bd_sf"/>
</dbReference>
<dbReference type="SUPFAM" id="SSF51905">
    <property type="entry name" value="FAD/NAD(P)-binding domain"/>
    <property type="match status" value="1"/>
</dbReference>
<evidence type="ECO:0000259" key="5">
    <source>
        <dbReference type="Pfam" id="PF07992"/>
    </source>
</evidence>
<dbReference type="OrthoDB" id="202203at2759"/>
<evidence type="ECO:0000256" key="2">
    <source>
        <dbReference type="ARBA" id="ARBA00022630"/>
    </source>
</evidence>
<evidence type="ECO:0000313" key="7">
    <source>
        <dbReference type="Proteomes" id="UP000775547"/>
    </source>
</evidence>
<comment type="similarity">
    <text evidence="1">Belongs to the FAD-dependent oxidoreductase family.</text>
</comment>
<name>A0A9P7G6Y0_9AGAR</name>
<evidence type="ECO:0000256" key="4">
    <source>
        <dbReference type="ARBA" id="ARBA00023002"/>
    </source>
</evidence>